<dbReference type="VEuPathDB" id="FungiDB:BD410DRAFT_190570"/>
<organism evidence="1 2">
    <name type="scientific">Rickenella mellea</name>
    <dbReference type="NCBI Taxonomy" id="50990"/>
    <lineage>
        <taxon>Eukaryota</taxon>
        <taxon>Fungi</taxon>
        <taxon>Dikarya</taxon>
        <taxon>Basidiomycota</taxon>
        <taxon>Agaricomycotina</taxon>
        <taxon>Agaricomycetes</taxon>
        <taxon>Hymenochaetales</taxon>
        <taxon>Rickenellaceae</taxon>
        <taxon>Rickenella</taxon>
    </lineage>
</organism>
<protein>
    <submittedName>
        <fullName evidence="1">Uncharacterized protein</fullName>
    </submittedName>
</protein>
<keyword evidence="2" id="KW-1185">Reference proteome</keyword>
<name>A0A4Y7PGT0_9AGAM</name>
<reference evidence="1 2" key="1">
    <citation type="submission" date="2018-06" db="EMBL/GenBank/DDBJ databases">
        <title>A transcriptomic atlas of mushroom development highlights an independent origin of complex multicellularity.</title>
        <authorList>
            <consortium name="DOE Joint Genome Institute"/>
            <person name="Krizsan K."/>
            <person name="Almasi E."/>
            <person name="Merenyi Z."/>
            <person name="Sahu N."/>
            <person name="Viragh M."/>
            <person name="Koszo T."/>
            <person name="Mondo S."/>
            <person name="Kiss B."/>
            <person name="Balint B."/>
            <person name="Kues U."/>
            <person name="Barry K."/>
            <person name="Hegedus J.C."/>
            <person name="Henrissat B."/>
            <person name="Johnson J."/>
            <person name="Lipzen A."/>
            <person name="Ohm R."/>
            <person name="Nagy I."/>
            <person name="Pangilinan J."/>
            <person name="Yan J."/>
            <person name="Xiong Y."/>
            <person name="Grigoriev I.V."/>
            <person name="Hibbett D.S."/>
            <person name="Nagy L.G."/>
        </authorList>
    </citation>
    <scope>NUCLEOTIDE SEQUENCE [LARGE SCALE GENOMIC DNA]</scope>
    <source>
        <strain evidence="1 2">SZMC22713</strain>
    </source>
</reference>
<gene>
    <name evidence="1" type="ORF">BD410DRAFT_190570</name>
</gene>
<dbReference type="EMBL" id="ML170325">
    <property type="protein sequence ID" value="TDL14577.1"/>
    <property type="molecule type" value="Genomic_DNA"/>
</dbReference>
<sequence length="159" mass="17492">MQYALSDEFILSQLEVSPPDSRLCPHLRLMLFVIFHTNFPARGGVSFAANGADDLPMVARASLSYGFRRQGANALSIYRGNESPTPIMTWYRLTLGCKWNASFPATFVTKSFTQIRAASCASDNGQLDLIRRKVVAEREIADGGTFTCGSNVLNRYGDG</sequence>
<dbReference type="Proteomes" id="UP000294933">
    <property type="component" value="Unassembled WGS sequence"/>
</dbReference>
<evidence type="ECO:0000313" key="1">
    <source>
        <dbReference type="EMBL" id="TDL14577.1"/>
    </source>
</evidence>
<accession>A0A4Y7PGT0</accession>
<proteinExistence type="predicted"/>
<dbReference type="AlphaFoldDB" id="A0A4Y7PGT0"/>
<evidence type="ECO:0000313" key="2">
    <source>
        <dbReference type="Proteomes" id="UP000294933"/>
    </source>
</evidence>